<reference evidence="3" key="2">
    <citation type="submission" date="2022-01" db="EMBL/GenBank/DDBJ databases">
        <authorList>
            <person name="Yamashiro T."/>
            <person name="Shiraishi A."/>
            <person name="Satake H."/>
            <person name="Nakayama K."/>
        </authorList>
    </citation>
    <scope>NUCLEOTIDE SEQUENCE</scope>
</reference>
<feature type="domain" description="Reverse transcriptase" evidence="2">
    <location>
        <begin position="1"/>
        <end position="119"/>
    </location>
</feature>
<reference evidence="3" key="1">
    <citation type="journal article" date="2022" name="Int. J. Mol. Sci.">
        <title>Draft Genome of Tanacetum Coccineum: Genomic Comparison of Closely Related Tanacetum-Family Plants.</title>
        <authorList>
            <person name="Yamashiro T."/>
            <person name="Shiraishi A."/>
            <person name="Nakayama K."/>
            <person name="Satake H."/>
        </authorList>
    </citation>
    <scope>NUCLEOTIDE SEQUENCE</scope>
</reference>
<keyword evidence="4" id="KW-1185">Reference proteome</keyword>
<accession>A0ABQ4Z4V2</accession>
<dbReference type="EMBL" id="BQNB010011032">
    <property type="protein sequence ID" value="GJS85194.1"/>
    <property type="molecule type" value="Genomic_DNA"/>
</dbReference>
<proteinExistence type="predicted"/>
<keyword evidence="1" id="KW-0472">Membrane</keyword>
<protein>
    <submittedName>
        <fullName evidence="3">Kinase-like domain, beta-lactamase/transpeptidase-like protein</fullName>
    </submittedName>
</protein>
<feature type="transmembrane region" description="Helical" evidence="1">
    <location>
        <begin position="211"/>
        <end position="229"/>
    </location>
</feature>
<dbReference type="PROSITE" id="PS50878">
    <property type="entry name" value="RT_POL"/>
    <property type="match status" value="1"/>
</dbReference>
<evidence type="ECO:0000313" key="3">
    <source>
        <dbReference type="EMBL" id="GJS85194.1"/>
    </source>
</evidence>
<dbReference type="Proteomes" id="UP001151760">
    <property type="component" value="Unassembled WGS sequence"/>
</dbReference>
<comment type="caution">
    <text evidence="3">The sequence shown here is derived from an EMBL/GenBank/DDBJ whole genome shotgun (WGS) entry which is preliminary data.</text>
</comment>
<feature type="transmembrane region" description="Helical" evidence="1">
    <location>
        <begin position="235"/>
        <end position="255"/>
    </location>
</feature>
<evidence type="ECO:0000256" key="1">
    <source>
        <dbReference type="SAM" id="Phobius"/>
    </source>
</evidence>
<evidence type="ECO:0000313" key="4">
    <source>
        <dbReference type="Proteomes" id="UP001151760"/>
    </source>
</evidence>
<name>A0ABQ4Z4V2_9ASTR</name>
<evidence type="ECO:0000259" key="2">
    <source>
        <dbReference type="PROSITE" id="PS50878"/>
    </source>
</evidence>
<sequence>MGRGVRQGDPFSPFLFILAAEGLNVLVNEAVDKGIFDGVDVGREKILVSHLQYADDTIFFDEWSKRNANNLMCIMKGFEKVSGLKVVQVGVSRSKVEDMVRCMECSVRELPLTYLGLPIGVYGPMGDVVGLGGVRSEVWGNIVRVGRDIDRLGVCFSSSFTRKVGDGSRVSFWDDRWVRGGWCGVGVCIGGGGGGDGEGGSGRGLGGDGVVVGRFVGGAVGMVWCLWWVGGGWVYGGGSGWWCLWLWALVVLCWVRGGGLVFGVCWLSGVWGGGWWLVWKWVWGGGIFLWGEGGEVWGEVWTVGVVWYVGGCWVVEVGCGGGGVLGGVGVRSVVVGDGGGVVGRG</sequence>
<organism evidence="3 4">
    <name type="scientific">Tanacetum coccineum</name>
    <dbReference type="NCBI Taxonomy" id="301880"/>
    <lineage>
        <taxon>Eukaryota</taxon>
        <taxon>Viridiplantae</taxon>
        <taxon>Streptophyta</taxon>
        <taxon>Embryophyta</taxon>
        <taxon>Tracheophyta</taxon>
        <taxon>Spermatophyta</taxon>
        <taxon>Magnoliopsida</taxon>
        <taxon>eudicotyledons</taxon>
        <taxon>Gunneridae</taxon>
        <taxon>Pentapetalae</taxon>
        <taxon>asterids</taxon>
        <taxon>campanulids</taxon>
        <taxon>Asterales</taxon>
        <taxon>Asteraceae</taxon>
        <taxon>Asteroideae</taxon>
        <taxon>Anthemideae</taxon>
        <taxon>Anthemidinae</taxon>
        <taxon>Tanacetum</taxon>
    </lineage>
</organism>
<keyword evidence="1" id="KW-1133">Transmembrane helix</keyword>
<keyword evidence="1" id="KW-0812">Transmembrane</keyword>
<gene>
    <name evidence="3" type="ORF">Tco_0751735</name>
</gene>
<dbReference type="InterPro" id="IPR000477">
    <property type="entry name" value="RT_dom"/>
</dbReference>